<reference evidence="2 3" key="1">
    <citation type="journal article" date="2010" name="Stand. Genomic Sci.">
        <title>Complete genome sequence of Conexibacter woesei type strain (ID131577).</title>
        <authorList>
            <person name="Pukall R."/>
            <person name="Lapidus A."/>
            <person name="Glavina Del Rio T."/>
            <person name="Copeland A."/>
            <person name="Tice H."/>
            <person name="Cheng J.-F."/>
            <person name="Lucas S."/>
            <person name="Chen F."/>
            <person name="Nolan M."/>
            <person name="Bruce D."/>
            <person name="Goodwin L."/>
            <person name="Pitluck S."/>
            <person name="Mavromatis K."/>
            <person name="Ivanova N."/>
            <person name="Ovchinnikova G."/>
            <person name="Pati A."/>
            <person name="Chen A."/>
            <person name="Palaniappan K."/>
            <person name="Land M."/>
            <person name="Hauser L."/>
            <person name="Chang Y.-J."/>
            <person name="Jeffries C.D."/>
            <person name="Chain P."/>
            <person name="Meincke L."/>
            <person name="Sims D."/>
            <person name="Brettin T."/>
            <person name="Detter J.C."/>
            <person name="Rohde M."/>
            <person name="Goeker M."/>
            <person name="Bristow J."/>
            <person name="Eisen J.A."/>
            <person name="Markowitz V."/>
            <person name="Kyrpides N.C."/>
            <person name="Klenk H.-P."/>
            <person name="Hugenholtz P."/>
        </authorList>
    </citation>
    <scope>NUCLEOTIDE SEQUENCE [LARGE SCALE GENOMIC DNA]</scope>
    <source>
        <strain evidence="3">DSM 14684 / CIP 108061 / JCM 11494 / NBRC 100937 / ID131577</strain>
    </source>
</reference>
<dbReference type="OrthoDB" id="5257766at2"/>
<keyword evidence="1" id="KW-0812">Transmembrane</keyword>
<keyword evidence="1" id="KW-1133">Transmembrane helix</keyword>
<proteinExistence type="predicted"/>
<name>D3EYZ8_CONWI</name>
<dbReference type="Proteomes" id="UP000008229">
    <property type="component" value="Chromosome"/>
</dbReference>
<dbReference type="EMBL" id="CP001854">
    <property type="protein sequence ID" value="ADB49872.1"/>
    <property type="molecule type" value="Genomic_DNA"/>
</dbReference>
<organism evidence="2 3">
    <name type="scientific">Conexibacter woesei (strain DSM 14684 / CCUG 47730 / CIP 108061 / JCM 11494 / NBRC 100937 / ID131577)</name>
    <dbReference type="NCBI Taxonomy" id="469383"/>
    <lineage>
        <taxon>Bacteria</taxon>
        <taxon>Bacillati</taxon>
        <taxon>Actinomycetota</taxon>
        <taxon>Thermoleophilia</taxon>
        <taxon>Solirubrobacterales</taxon>
        <taxon>Conexibacteraceae</taxon>
        <taxon>Conexibacter</taxon>
    </lineage>
</organism>
<dbReference type="STRING" id="469383.Cwoe_1444"/>
<reference evidence="3" key="2">
    <citation type="submission" date="2010-01" db="EMBL/GenBank/DDBJ databases">
        <title>The complete genome of Conexibacter woesei DSM 14684.</title>
        <authorList>
            <consortium name="US DOE Joint Genome Institute (JGI-PGF)"/>
            <person name="Lucas S."/>
            <person name="Copeland A."/>
            <person name="Lapidus A."/>
            <person name="Glavina del Rio T."/>
            <person name="Dalin E."/>
            <person name="Tice H."/>
            <person name="Bruce D."/>
            <person name="Goodwin L."/>
            <person name="Pitluck S."/>
            <person name="Kyrpides N."/>
            <person name="Mavromatis K."/>
            <person name="Ivanova N."/>
            <person name="Mikhailova N."/>
            <person name="Chertkov O."/>
            <person name="Brettin T."/>
            <person name="Detter J.C."/>
            <person name="Han C."/>
            <person name="Larimer F."/>
            <person name="Land M."/>
            <person name="Hauser L."/>
            <person name="Markowitz V."/>
            <person name="Cheng J.-F."/>
            <person name="Hugenholtz P."/>
            <person name="Woyke T."/>
            <person name="Wu D."/>
            <person name="Pukall R."/>
            <person name="Steenblock K."/>
            <person name="Schneider S."/>
            <person name="Klenk H.-P."/>
            <person name="Eisen J.A."/>
        </authorList>
    </citation>
    <scope>NUCLEOTIDE SEQUENCE [LARGE SCALE GENOMIC DNA]</scope>
    <source>
        <strain evidence="3">DSM 14684 / CIP 108061 / JCM 11494 / NBRC 100937 / ID131577</strain>
    </source>
</reference>
<protein>
    <submittedName>
        <fullName evidence="2">Uncharacterized protein</fullName>
    </submittedName>
</protein>
<keyword evidence="3" id="KW-1185">Reference proteome</keyword>
<dbReference type="AlphaFoldDB" id="D3EYZ8"/>
<dbReference type="eggNOG" id="ENOG503203W">
    <property type="taxonomic scope" value="Bacteria"/>
</dbReference>
<feature type="transmembrane region" description="Helical" evidence="1">
    <location>
        <begin position="62"/>
        <end position="83"/>
    </location>
</feature>
<evidence type="ECO:0000256" key="1">
    <source>
        <dbReference type="SAM" id="Phobius"/>
    </source>
</evidence>
<dbReference type="RefSeq" id="WP_012932923.1">
    <property type="nucleotide sequence ID" value="NC_013739.1"/>
</dbReference>
<sequence>MAVQPVQIRSFRVCFRLERRIHKIDRWRIPLPFGVPLRGLGYAAVALFAILFAARLPLVGDVLGLLPAPFRYAILPAGIAYALTRWEIDGRAAHAAGLALLRMRLEPARLSAFRPVAPLGQVSFDDVSVASDARGARLRRAEVVGPARMIVRYPVRARERRGRLVLERGAGDALWRGTEITLQPGQRAVLR</sequence>
<feature type="transmembrane region" description="Helical" evidence="1">
    <location>
        <begin position="29"/>
        <end position="56"/>
    </location>
</feature>
<evidence type="ECO:0000313" key="3">
    <source>
        <dbReference type="Proteomes" id="UP000008229"/>
    </source>
</evidence>
<accession>D3EYZ8</accession>
<dbReference type="KEGG" id="cwo:Cwoe_1444"/>
<keyword evidence="1" id="KW-0472">Membrane</keyword>
<gene>
    <name evidence="2" type="ordered locus">Cwoe_1444</name>
</gene>
<dbReference type="HOGENOM" id="CLU_1419314_0_0_11"/>
<evidence type="ECO:0000313" key="2">
    <source>
        <dbReference type="EMBL" id="ADB49872.1"/>
    </source>
</evidence>